<dbReference type="PANTHER" id="PTHR11360:SF284">
    <property type="entry name" value="EG:103B4.3 PROTEIN-RELATED"/>
    <property type="match status" value="1"/>
</dbReference>
<keyword evidence="6" id="KW-1185">Reference proteome</keyword>
<dbReference type="SUPFAM" id="SSF103473">
    <property type="entry name" value="MFS general substrate transporter"/>
    <property type="match status" value="1"/>
</dbReference>
<dbReference type="OrthoDB" id="6499973at2759"/>
<evidence type="ECO:0000256" key="3">
    <source>
        <dbReference type="SAM" id="MobiDB-lite"/>
    </source>
</evidence>
<dbReference type="AlphaFoldDB" id="A0A2T9ZEN4"/>
<evidence type="ECO:0000313" key="6">
    <source>
        <dbReference type="Proteomes" id="UP000245609"/>
    </source>
</evidence>
<feature type="transmembrane region" description="Helical" evidence="4">
    <location>
        <begin position="86"/>
        <end position="108"/>
    </location>
</feature>
<feature type="transmembrane region" description="Helical" evidence="4">
    <location>
        <begin position="280"/>
        <end position="298"/>
    </location>
</feature>
<dbReference type="PANTHER" id="PTHR11360">
    <property type="entry name" value="MONOCARBOXYLATE TRANSPORTER"/>
    <property type="match status" value="1"/>
</dbReference>
<comment type="similarity">
    <text evidence="2">Belongs to the major facilitator superfamily. Monocarboxylate porter (TC 2.A.1.13) family.</text>
</comment>
<protein>
    <recommendedName>
        <fullName evidence="7">Major facilitator superfamily (MFS) profile domain-containing protein</fullName>
    </recommendedName>
</protein>
<keyword evidence="4" id="KW-1133">Transmembrane helix</keyword>
<evidence type="ECO:0000256" key="1">
    <source>
        <dbReference type="ARBA" id="ARBA00004141"/>
    </source>
</evidence>
<feature type="transmembrane region" description="Helical" evidence="4">
    <location>
        <begin position="310"/>
        <end position="329"/>
    </location>
</feature>
<dbReference type="GO" id="GO:0016020">
    <property type="term" value="C:membrane"/>
    <property type="evidence" value="ECO:0007669"/>
    <property type="project" value="UniProtKB-SubCell"/>
</dbReference>
<proteinExistence type="inferred from homology"/>
<evidence type="ECO:0000256" key="4">
    <source>
        <dbReference type="SAM" id="Phobius"/>
    </source>
</evidence>
<feature type="transmembrane region" description="Helical" evidence="4">
    <location>
        <begin position="341"/>
        <end position="362"/>
    </location>
</feature>
<dbReference type="Pfam" id="PF07690">
    <property type="entry name" value="MFS_1"/>
    <property type="match status" value="1"/>
</dbReference>
<feature type="compositionally biased region" description="Polar residues" evidence="3">
    <location>
        <begin position="1"/>
        <end position="25"/>
    </location>
</feature>
<feature type="transmembrane region" description="Helical" evidence="4">
    <location>
        <begin position="204"/>
        <end position="226"/>
    </location>
</feature>
<comment type="caution">
    <text evidence="5">The sequence shown here is derived from an EMBL/GenBank/DDBJ whole genome shotgun (WGS) entry which is preliminary data.</text>
</comment>
<dbReference type="InterPro" id="IPR011701">
    <property type="entry name" value="MFS"/>
</dbReference>
<dbReference type="Proteomes" id="UP000245609">
    <property type="component" value="Unassembled WGS sequence"/>
</dbReference>
<dbReference type="GO" id="GO:0022857">
    <property type="term" value="F:transmembrane transporter activity"/>
    <property type="evidence" value="ECO:0007669"/>
    <property type="project" value="InterPro"/>
</dbReference>
<feature type="transmembrane region" description="Helical" evidence="4">
    <location>
        <begin position="44"/>
        <end position="66"/>
    </location>
</feature>
<name>A0A2T9ZEN4_9FUNG</name>
<evidence type="ECO:0008006" key="7">
    <source>
        <dbReference type="Google" id="ProtNLM"/>
    </source>
</evidence>
<feature type="transmembrane region" description="Helical" evidence="4">
    <location>
        <begin position="374"/>
        <end position="394"/>
    </location>
</feature>
<organism evidence="5 6">
    <name type="scientific">Smittium megazygosporum</name>
    <dbReference type="NCBI Taxonomy" id="133381"/>
    <lineage>
        <taxon>Eukaryota</taxon>
        <taxon>Fungi</taxon>
        <taxon>Fungi incertae sedis</taxon>
        <taxon>Zoopagomycota</taxon>
        <taxon>Kickxellomycotina</taxon>
        <taxon>Harpellomycetes</taxon>
        <taxon>Harpellales</taxon>
        <taxon>Legeriomycetaceae</taxon>
        <taxon>Smittium</taxon>
    </lineage>
</organism>
<evidence type="ECO:0000256" key="2">
    <source>
        <dbReference type="ARBA" id="ARBA00006727"/>
    </source>
</evidence>
<dbReference type="InterPro" id="IPR050327">
    <property type="entry name" value="Proton-linked_MCT"/>
</dbReference>
<keyword evidence="4" id="KW-0472">Membrane</keyword>
<keyword evidence="4" id="KW-0812">Transmembrane</keyword>
<feature type="region of interest" description="Disordered" evidence="3">
    <location>
        <begin position="1"/>
        <end position="34"/>
    </location>
</feature>
<dbReference type="EMBL" id="MBFS01000292">
    <property type="protein sequence ID" value="PVV02987.1"/>
    <property type="molecule type" value="Genomic_DNA"/>
</dbReference>
<accession>A0A2T9ZEN4</accession>
<reference evidence="5 6" key="1">
    <citation type="journal article" date="2018" name="MBio">
        <title>Comparative Genomics Reveals the Core Gene Toolbox for the Fungus-Insect Symbiosis.</title>
        <authorList>
            <person name="Wang Y."/>
            <person name="Stata M."/>
            <person name="Wang W."/>
            <person name="Stajich J.E."/>
            <person name="White M.M."/>
            <person name="Moncalvo J.M."/>
        </authorList>
    </citation>
    <scope>NUCLEOTIDE SEQUENCE [LARGE SCALE GENOMIC DNA]</scope>
    <source>
        <strain evidence="5 6">SC-DP-2</strain>
    </source>
</reference>
<gene>
    <name evidence="5" type="ORF">BB560_002547</name>
</gene>
<feature type="transmembrane region" description="Helical" evidence="4">
    <location>
        <begin position="246"/>
        <end position="268"/>
    </location>
</feature>
<evidence type="ECO:0000313" key="5">
    <source>
        <dbReference type="EMBL" id="PVV02987.1"/>
    </source>
</evidence>
<dbReference type="InterPro" id="IPR036259">
    <property type="entry name" value="MFS_trans_sf"/>
</dbReference>
<feature type="transmembrane region" description="Helical" evidence="4">
    <location>
        <begin position="115"/>
        <end position="134"/>
    </location>
</feature>
<comment type="subcellular location">
    <subcellularLocation>
        <location evidence="1">Membrane</location>
        <topology evidence="1">Multi-pass membrane protein</topology>
    </subcellularLocation>
</comment>
<feature type="transmembrane region" description="Helical" evidence="4">
    <location>
        <begin position="172"/>
        <end position="192"/>
    </location>
</feature>
<sequence length="440" mass="47951">MPKDPSQSTEKNNSDSGPPSLNPDTLKTDAPVPDNNISPPDKGYAWVILLSCFINLCLSLGAMNSMGVFQTYYLKVMFVKVSASTIAWISTATICVSMCSGIISSAILQKLGLRNTALVGSIFGSLGLLLASFSNQVWQLILTQGVIFGFGSGILLNISLSVPPNWFIKHRPIALGIVASGGGLGSLVFVPTLTEIVRVTSVGWAFRVIFFIYCPLSIICSILLKYRVPVPPARRLIDFKLIKEPIVIWICILGIFVQIGSSVVLLYFPASLVDLGYNQSTATNLIMVFSICNAIARMGSTLIAKKVKPVTILIVINAISAIILMAMWYKSRSLAKSLAFYVLFAIFGMPFFALQPLLVANYSLPQDIAPKNALVYLVMGISVLITFPSIGQVFQAVGKRRDYSQIIIISFVAYILTTLASIALKYYTDRDDKKKAEQSL</sequence>
<feature type="transmembrane region" description="Helical" evidence="4">
    <location>
        <begin position="406"/>
        <end position="427"/>
    </location>
</feature>
<feature type="transmembrane region" description="Helical" evidence="4">
    <location>
        <begin position="140"/>
        <end position="160"/>
    </location>
</feature>
<dbReference type="Gene3D" id="1.20.1250.20">
    <property type="entry name" value="MFS general substrate transporter like domains"/>
    <property type="match status" value="2"/>
</dbReference>